<keyword evidence="3" id="KW-1185">Reference proteome</keyword>
<protein>
    <submittedName>
        <fullName evidence="2">Uncharacterized protein</fullName>
    </submittedName>
</protein>
<proteinExistence type="predicted"/>
<evidence type="ECO:0000313" key="3">
    <source>
        <dbReference type="Proteomes" id="UP001634007"/>
    </source>
</evidence>
<sequence length="90" mass="9573">MTMAPSSEEDSDEEVSAVSSSSDEEEDLVSTDPNQRDEPQAGLKAPSNQKNIPGDAVVTLSIAGRKGTAVVTPSIASHKGTNRRRPPKRR</sequence>
<name>A0ABD3LDU5_EUCGL</name>
<accession>A0ABD3LDU5</accession>
<dbReference type="EMBL" id="JBJKBG010000002">
    <property type="protein sequence ID" value="KAL3749607.1"/>
    <property type="molecule type" value="Genomic_DNA"/>
</dbReference>
<comment type="caution">
    <text evidence="2">The sequence shown here is derived from an EMBL/GenBank/DDBJ whole genome shotgun (WGS) entry which is preliminary data.</text>
</comment>
<dbReference type="AlphaFoldDB" id="A0ABD3LDU5"/>
<dbReference type="Proteomes" id="UP001634007">
    <property type="component" value="Unassembled WGS sequence"/>
</dbReference>
<feature type="compositionally biased region" description="Basic residues" evidence="1">
    <location>
        <begin position="80"/>
        <end position="90"/>
    </location>
</feature>
<reference evidence="2 3" key="1">
    <citation type="submission" date="2024-11" db="EMBL/GenBank/DDBJ databases">
        <title>Chromosome-level genome assembly of Eucalyptus globulus Labill. provides insights into its genome evolution.</title>
        <authorList>
            <person name="Li X."/>
        </authorList>
    </citation>
    <scope>NUCLEOTIDE SEQUENCE [LARGE SCALE GENOMIC DNA]</scope>
    <source>
        <strain evidence="2">CL2024</strain>
        <tissue evidence="2">Fresh tender leaves</tissue>
    </source>
</reference>
<gene>
    <name evidence="2" type="ORF">ACJRO7_010701</name>
</gene>
<evidence type="ECO:0000313" key="2">
    <source>
        <dbReference type="EMBL" id="KAL3749607.1"/>
    </source>
</evidence>
<evidence type="ECO:0000256" key="1">
    <source>
        <dbReference type="SAM" id="MobiDB-lite"/>
    </source>
</evidence>
<organism evidence="2 3">
    <name type="scientific">Eucalyptus globulus</name>
    <name type="common">Tasmanian blue gum</name>
    <dbReference type="NCBI Taxonomy" id="34317"/>
    <lineage>
        <taxon>Eukaryota</taxon>
        <taxon>Viridiplantae</taxon>
        <taxon>Streptophyta</taxon>
        <taxon>Embryophyta</taxon>
        <taxon>Tracheophyta</taxon>
        <taxon>Spermatophyta</taxon>
        <taxon>Magnoliopsida</taxon>
        <taxon>eudicotyledons</taxon>
        <taxon>Gunneridae</taxon>
        <taxon>Pentapetalae</taxon>
        <taxon>rosids</taxon>
        <taxon>malvids</taxon>
        <taxon>Myrtales</taxon>
        <taxon>Myrtaceae</taxon>
        <taxon>Myrtoideae</taxon>
        <taxon>Eucalypteae</taxon>
        <taxon>Eucalyptus</taxon>
    </lineage>
</organism>
<feature type="region of interest" description="Disordered" evidence="1">
    <location>
        <begin position="1"/>
        <end position="90"/>
    </location>
</feature>